<protein>
    <recommendedName>
        <fullName evidence="4">Tachykinin family protein</fullName>
    </recommendedName>
</protein>
<feature type="compositionally biased region" description="Basic residues" evidence="1">
    <location>
        <begin position="10"/>
        <end position="19"/>
    </location>
</feature>
<evidence type="ECO:0000313" key="2">
    <source>
        <dbReference type="EMBL" id="KAF2260045.1"/>
    </source>
</evidence>
<feature type="region of interest" description="Disordered" evidence="1">
    <location>
        <begin position="60"/>
        <end position="98"/>
    </location>
</feature>
<feature type="region of interest" description="Disordered" evidence="1">
    <location>
        <begin position="1"/>
        <end position="27"/>
    </location>
</feature>
<dbReference type="AlphaFoldDB" id="A0A9P4K232"/>
<organism evidence="2 3">
    <name type="scientific">Lojkania enalia</name>
    <dbReference type="NCBI Taxonomy" id="147567"/>
    <lineage>
        <taxon>Eukaryota</taxon>
        <taxon>Fungi</taxon>
        <taxon>Dikarya</taxon>
        <taxon>Ascomycota</taxon>
        <taxon>Pezizomycotina</taxon>
        <taxon>Dothideomycetes</taxon>
        <taxon>Pleosporomycetidae</taxon>
        <taxon>Pleosporales</taxon>
        <taxon>Pleosporales incertae sedis</taxon>
        <taxon>Lojkania</taxon>
    </lineage>
</organism>
<dbReference type="EMBL" id="ML986690">
    <property type="protein sequence ID" value="KAF2260045.1"/>
    <property type="molecule type" value="Genomic_DNA"/>
</dbReference>
<dbReference type="PANTHER" id="PTHR37540:SF5">
    <property type="entry name" value="TRANSCRIPTION FACTOR DOMAIN-CONTAINING PROTEIN"/>
    <property type="match status" value="1"/>
</dbReference>
<evidence type="ECO:0000313" key="3">
    <source>
        <dbReference type="Proteomes" id="UP000800093"/>
    </source>
</evidence>
<evidence type="ECO:0008006" key="4">
    <source>
        <dbReference type="Google" id="ProtNLM"/>
    </source>
</evidence>
<gene>
    <name evidence="2" type="ORF">CC78DRAFT_571455</name>
</gene>
<accession>A0A9P4K232</accession>
<evidence type="ECO:0000256" key="1">
    <source>
        <dbReference type="SAM" id="MobiDB-lite"/>
    </source>
</evidence>
<reference evidence="3" key="1">
    <citation type="journal article" date="2020" name="Stud. Mycol.">
        <title>101 Dothideomycetes genomes: A test case for predicting lifestyles and emergence of pathogens.</title>
        <authorList>
            <person name="Haridas S."/>
            <person name="Albert R."/>
            <person name="Binder M."/>
            <person name="Bloem J."/>
            <person name="LaButti K."/>
            <person name="Salamov A."/>
            <person name="Andreopoulos B."/>
            <person name="Baker S."/>
            <person name="Barry K."/>
            <person name="Bills G."/>
            <person name="Bluhm B."/>
            <person name="Cannon C."/>
            <person name="Castanera R."/>
            <person name="Culley D."/>
            <person name="Daum C."/>
            <person name="Ezra D."/>
            <person name="Gonzalez J."/>
            <person name="Henrissat B."/>
            <person name="Kuo A."/>
            <person name="Liang C."/>
            <person name="Lipzen A."/>
            <person name="Lutzoni F."/>
            <person name="Magnuson J."/>
            <person name="Mondo S."/>
            <person name="Nolan M."/>
            <person name="Ohm R."/>
            <person name="Pangilinan J."/>
            <person name="Park H.-J."/>
            <person name="Ramirez L."/>
            <person name="Alfaro M."/>
            <person name="Sun H."/>
            <person name="Tritt A."/>
            <person name="Yoshinaga Y."/>
            <person name="Zwiers L.-H."/>
            <person name="Turgeon B."/>
            <person name="Goodwin S."/>
            <person name="Spatafora J."/>
            <person name="Crous P."/>
            <person name="Grigoriev I."/>
        </authorList>
    </citation>
    <scope>NUCLEOTIDE SEQUENCE [LARGE SCALE GENOMIC DNA]</scope>
    <source>
        <strain evidence="3">CBS 304.66</strain>
    </source>
</reference>
<keyword evidence="3" id="KW-1185">Reference proteome</keyword>
<name>A0A9P4K232_9PLEO</name>
<dbReference type="Proteomes" id="UP000800093">
    <property type="component" value="Unassembled WGS sequence"/>
</dbReference>
<proteinExistence type="predicted"/>
<comment type="caution">
    <text evidence="2">The sequence shown here is derived from an EMBL/GenBank/DDBJ whole genome shotgun (WGS) entry which is preliminary data.</text>
</comment>
<sequence>MTSPTEPKSTKKRAGRKRLPPLAPGPALQFVVASHPDDFKADDTMRNIRSHVMYKHRGEQRGISPLRGSRSTERRRATFTRTPSPMTTASDGYLEDSNYLAPPRRRSTIWDGQFIQFMSQSSQLGPARDLAARIISATTAEPPRSAPPTFDQGSEFPFLGSNILGQQSLEDLKNLHFQSGEFCQDRAWMGIVCRTRMSFLSHVSATCVYQDVAEGLLDDSALTVYAKTKILRMIKDSLQNFNTQTDDFTILSILHLLISEIGGFDEDAFDIHQGALFRIIQQRGGISNLGNNGDIATFLTLVVLSFTILRNQAEPDILHGYLPNPRHSSMSGQLLLVSPLYAPNGDLSVIFSSCSSATYDILCDMYRLTHAFLARWNYVGDNYPSSSTPDPTSYDSHMQQIYTRLLLRPSTDDELTTDWTYESVRLASLIYCRSIVQGDPLSDSANVMHARPSGGDLAGTTIICALHNALEHTDKRGLWGNMCGVFLWICLVGGAASWASTHPIYSERDERQTTAAWVRKCFALFAVKASLSHGFEYAGAVVEAQRRMLQVLNFIGLERGIISSMFLTIEEAEAGIAS</sequence>
<dbReference type="PANTHER" id="PTHR37540">
    <property type="entry name" value="TRANSCRIPTION FACTOR (ACR-2), PUTATIVE-RELATED-RELATED"/>
    <property type="match status" value="1"/>
</dbReference>
<feature type="compositionally biased region" description="Polar residues" evidence="1">
    <location>
        <begin position="79"/>
        <end position="90"/>
    </location>
</feature>
<dbReference type="OrthoDB" id="415825at2759"/>